<evidence type="ECO:0000313" key="2">
    <source>
        <dbReference type="EMBL" id="MBB5984750.1"/>
    </source>
</evidence>
<name>A0ABR6NBT9_9SPHN</name>
<dbReference type="Pfam" id="PF02148">
    <property type="entry name" value="zf-UBP"/>
    <property type="match status" value="1"/>
</dbReference>
<dbReference type="Gene3D" id="3.30.40.10">
    <property type="entry name" value="Zinc/RING finger domain, C3HC4 (zinc finger)"/>
    <property type="match status" value="1"/>
</dbReference>
<dbReference type="Proteomes" id="UP001138540">
    <property type="component" value="Unassembled WGS sequence"/>
</dbReference>
<gene>
    <name evidence="2" type="ORF">HNP60_000724</name>
</gene>
<dbReference type="InterPro" id="IPR001607">
    <property type="entry name" value="Znf_UBP"/>
</dbReference>
<keyword evidence="3" id="KW-1185">Reference proteome</keyword>
<comment type="caution">
    <text evidence="2">The sequence shown here is derived from an EMBL/GenBank/DDBJ whole genome shotgun (WGS) entry which is preliminary data.</text>
</comment>
<evidence type="ECO:0000259" key="1">
    <source>
        <dbReference type="PROSITE" id="PS50271"/>
    </source>
</evidence>
<accession>A0ABR6NBT9</accession>
<dbReference type="EMBL" id="JACHKA010000001">
    <property type="protein sequence ID" value="MBB5984750.1"/>
    <property type="molecule type" value="Genomic_DNA"/>
</dbReference>
<organism evidence="2 3">
    <name type="scientific">Sphingobium lignivorans</name>
    <dbReference type="NCBI Taxonomy" id="2735886"/>
    <lineage>
        <taxon>Bacteria</taxon>
        <taxon>Pseudomonadati</taxon>
        <taxon>Pseudomonadota</taxon>
        <taxon>Alphaproteobacteria</taxon>
        <taxon>Sphingomonadales</taxon>
        <taxon>Sphingomonadaceae</taxon>
        <taxon>Sphingobium</taxon>
    </lineage>
</organism>
<dbReference type="InterPro" id="IPR013083">
    <property type="entry name" value="Znf_RING/FYVE/PHD"/>
</dbReference>
<evidence type="ECO:0000313" key="3">
    <source>
        <dbReference type="Proteomes" id="UP001138540"/>
    </source>
</evidence>
<feature type="domain" description="UBP-type" evidence="1">
    <location>
        <begin position="3"/>
        <end position="106"/>
    </location>
</feature>
<sequence>MAEGCDHAATVNDVTPQSLGCAECLASGSWWVHLRLCRACGHVGCCDDSPNRHATAHFHATGHPIIEGYDPPEGWGWCYVDEVEIDFGGDTTPQRGPIPKFVNSSGLLIASAVKGLSPKI</sequence>
<dbReference type="PROSITE" id="PS50271">
    <property type="entry name" value="ZF_UBP"/>
    <property type="match status" value="1"/>
</dbReference>
<protein>
    <recommendedName>
        <fullName evidence="1">UBP-type domain-containing protein</fullName>
    </recommendedName>
</protein>
<dbReference type="RefSeq" id="WP_184150276.1">
    <property type="nucleotide sequence ID" value="NZ_JACHKA010000001.1"/>
</dbReference>
<dbReference type="SUPFAM" id="SSF57850">
    <property type="entry name" value="RING/U-box"/>
    <property type="match status" value="1"/>
</dbReference>
<proteinExistence type="predicted"/>
<reference evidence="2 3" key="1">
    <citation type="submission" date="2020-08" db="EMBL/GenBank/DDBJ databases">
        <title>Exploring microbial biodiversity for novel pathways involved in the catabolism of aromatic compounds derived from lignin.</title>
        <authorList>
            <person name="Elkins J."/>
        </authorList>
    </citation>
    <scope>NUCLEOTIDE SEQUENCE [LARGE SCALE GENOMIC DNA]</scope>
    <source>
        <strain evidence="2 3">B1D3A</strain>
    </source>
</reference>